<keyword evidence="1" id="KW-0472">Membrane</keyword>
<organism evidence="2 3">
    <name type="scientific">Micromonospora matsumotoense</name>
    <dbReference type="NCBI Taxonomy" id="121616"/>
    <lineage>
        <taxon>Bacteria</taxon>
        <taxon>Bacillati</taxon>
        <taxon>Actinomycetota</taxon>
        <taxon>Actinomycetes</taxon>
        <taxon>Micromonosporales</taxon>
        <taxon>Micromonosporaceae</taxon>
        <taxon>Micromonospora</taxon>
    </lineage>
</organism>
<dbReference type="Proteomes" id="UP000198797">
    <property type="component" value="Unassembled WGS sequence"/>
</dbReference>
<keyword evidence="1" id="KW-0812">Transmembrane</keyword>
<sequence length="338" mass="34985">MLLASVAILAIGGPPAPAGAQPVSLPDPAGGADGFGIQLIEVPVSRAEDPRARSYIIDHVRPGTTFQRRVEVRNSSEKDQHIELYAGAAAIEGSAFTASDGRAGNELSGWVSLESASVDLAPQERTAVKVTVAVPKAASKGERYGVIWAQISRPPTQQDNVGQIHRVGIRMYLDIGPGGEPPTDFRIDGMKTVPGSGEWPMVTAQVHNTGGRAIDVGGTLTLSSGSGTVKAGPFAVGTGVTIPPGQYGQVSALVDQPLAGGRWNARMTLFSGTVERTGEGQVILPGAVAAPVKSDAWGPLVLSLSVGGAATLVLVIAAVAWYLVRRERNRLRGGARPA</sequence>
<evidence type="ECO:0000256" key="1">
    <source>
        <dbReference type="SAM" id="Phobius"/>
    </source>
</evidence>
<name>A0A1C5AX26_9ACTN</name>
<evidence type="ECO:0000313" key="2">
    <source>
        <dbReference type="EMBL" id="SCF49779.1"/>
    </source>
</evidence>
<accession>A0A1C5AX26</accession>
<dbReference type="STRING" id="121616.GA0070216_1387"/>
<proteinExistence type="predicted"/>
<dbReference type="EMBL" id="FMCU01000038">
    <property type="protein sequence ID" value="SCF49779.1"/>
    <property type="molecule type" value="Genomic_DNA"/>
</dbReference>
<keyword evidence="3" id="KW-1185">Reference proteome</keyword>
<evidence type="ECO:0008006" key="4">
    <source>
        <dbReference type="Google" id="ProtNLM"/>
    </source>
</evidence>
<gene>
    <name evidence="2" type="ORF">GA0070216_1387</name>
</gene>
<keyword evidence="1" id="KW-1133">Transmembrane helix</keyword>
<evidence type="ECO:0000313" key="3">
    <source>
        <dbReference type="Proteomes" id="UP000198797"/>
    </source>
</evidence>
<dbReference type="AlphaFoldDB" id="A0A1C5AX26"/>
<feature type="transmembrane region" description="Helical" evidence="1">
    <location>
        <begin position="300"/>
        <end position="324"/>
    </location>
</feature>
<reference evidence="3" key="1">
    <citation type="submission" date="2016-06" db="EMBL/GenBank/DDBJ databases">
        <authorList>
            <person name="Varghese N."/>
            <person name="Submissions Spin"/>
        </authorList>
    </citation>
    <scope>NUCLEOTIDE SEQUENCE [LARGE SCALE GENOMIC DNA]</scope>
    <source>
        <strain evidence="3">DSM 44100</strain>
    </source>
</reference>
<protein>
    <recommendedName>
        <fullName evidence="4">Peptidase</fullName>
    </recommendedName>
</protein>